<gene>
    <name evidence="1" type="ORF">QE152_g37133</name>
</gene>
<accession>A0AAW1IAT0</accession>
<proteinExistence type="predicted"/>
<reference evidence="1 2" key="1">
    <citation type="journal article" date="2024" name="BMC Genomics">
        <title>De novo assembly and annotation of Popillia japonica's genome with initial clues to its potential as an invasive pest.</title>
        <authorList>
            <person name="Cucini C."/>
            <person name="Boschi S."/>
            <person name="Funari R."/>
            <person name="Cardaioli E."/>
            <person name="Iannotti N."/>
            <person name="Marturano G."/>
            <person name="Paoli F."/>
            <person name="Bruttini M."/>
            <person name="Carapelli A."/>
            <person name="Frati F."/>
            <person name="Nardi F."/>
        </authorList>
    </citation>
    <scope>NUCLEOTIDE SEQUENCE [LARGE SCALE GENOMIC DNA]</scope>
    <source>
        <strain evidence="1">DMR45628</strain>
    </source>
</reference>
<dbReference type="EMBL" id="JASPKY010000700">
    <property type="protein sequence ID" value="KAK9686518.1"/>
    <property type="molecule type" value="Genomic_DNA"/>
</dbReference>
<name>A0AAW1IAT0_POPJA</name>
<sequence>MWSHARHDNPVISYPIQYGWREEDNKYYFQWFEGDQLPFIQMITDGIYQEENIIGTIKLPPDTKYVGRTYGQEKEELEAMAANFVNSVKAYMEVCGTENCGFHLQLYSNRTLSYVGSKVVACAVYSVSSTTQSCTTLPIISARGKLV</sequence>
<comment type="caution">
    <text evidence="1">The sequence shown here is derived from an EMBL/GenBank/DDBJ whole genome shotgun (WGS) entry which is preliminary data.</text>
</comment>
<protein>
    <submittedName>
        <fullName evidence="1">Uncharacterized protein</fullName>
    </submittedName>
</protein>
<evidence type="ECO:0000313" key="2">
    <source>
        <dbReference type="Proteomes" id="UP001458880"/>
    </source>
</evidence>
<keyword evidence="2" id="KW-1185">Reference proteome</keyword>
<dbReference type="AlphaFoldDB" id="A0AAW1IAT0"/>
<dbReference type="Proteomes" id="UP001458880">
    <property type="component" value="Unassembled WGS sequence"/>
</dbReference>
<evidence type="ECO:0000313" key="1">
    <source>
        <dbReference type="EMBL" id="KAK9686518.1"/>
    </source>
</evidence>
<organism evidence="1 2">
    <name type="scientific">Popillia japonica</name>
    <name type="common">Japanese beetle</name>
    <dbReference type="NCBI Taxonomy" id="7064"/>
    <lineage>
        <taxon>Eukaryota</taxon>
        <taxon>Metazoa</taxon>
        <taxon>Ecdysozoa</taxon>
        <taxon>Arthropoda</taxon>
        <taxon>Hexapoda</taxon>
        <taxon>Insecta</taxon>
        <taxon>Pterygota</taxon>
        <taxon>Neoptera</taxon>
        <taxon>Endopterygota</taxon>
        <taxon>Coleoptera</taxon>
        <taxon>Polyphaga</taxon>
        <taxon>Scarabaeiformia</taxon>
        <taxon>Scarabaeidae</taxon>
        <taxon>Rutelinae</taxon>
        <taxon>Popillia</taxon>
    </lineage>
</organism>